<evidence type="ECO:0000256" key="4">
    <source>
        <dbReference type="ARBA" id="ARBA00022729"/>
    </source>
</evidence>
<evidence type="ECO:0000256" key="7">
    <source>
        <dbReference type="SAM" id="MobiDB-lite"/>
    </source>
</evidence>
<dbReference type="Gene3D" id="3.40.720.10">
    <property type="entry name" value="Alkaline Phosphatase, subunit A"/>
    <property type="match status" value="1"/>
</dbReference>
<dbReference type="EMBL" id="LGRX02027458">
    <property type="protein sequence ID" value="KAK3249339.1"/>
    <property type="molecule type" value="Genomic_DNA"/>
</dbReference>
<dbReference type="SUPFAM" id="SSF53649">
    <property type="entry name" value="Alkaline phosphatase-like"/>
    <property type="match status" value="1"/>
</dbReference>
<evidence type="ECO:0000256" key="6">
    <source>
        <dbReference type="ARBA" id="ARBA00022837"/>
    </source>
</evidence>
<evidence type="ECO:0000259" key="9">
    <source>
        <dbReference type="Pfam" id="PF00884"/>
    </source>
</evidence>
<feature type="signal peptide" evidence="8">
    <location>
        <begin position="1"/>
        <end position="22"/>
    </location>
</feature>
<dbReference type="InterPro" id="IPR000917">
    <property type="entry name" value="Sulfatase_N"/>
</dbReference>
<feature type="region of interest" description="Disordered" evidence="7">
    <location>
        <begin position="520"/>
        <end position="541"/>
    </location>
</feature>
<dbReference type="InterPro" id="IPR035874">
    <property type="entry name" value="IDS"/>
</dbReference>
<dbReference type="InterPro" id="IPR017850">
    <property type="entry name" value="Alkaline_phosphatase_core_sf"/>
</dbReference>
<name>A0AAE0F2Q5_9CHLO</name>
<evidence type="ECO:0000256" key="2">
    <source>
        <dbReference type="ARBA" id="ARBA00008779"/>
    </source>
</evidence>
<evidence type="ECO:0000256" key="5">
    <source>
        <dbReference type="ARBA" id="ARBA00022801"/>
    </source>
</evidence>
<evidence type="ECO:0000256" key="8">
    <source>
        <dbReference type="SAM" id="SignalP"/>
    </source>
</evidence>
<evidence type="ECO:0000313" key="10">
    <source>
        <dbReference type="EMBL" id="KAK3249339.1"/>
    </source>
</evidence>
<dbReference type="Pfam" id="PF00884">
    <property type="entry name" value="Sulfatase"/>
    <property type="match status" value="1"/>
</dbReference>
<dbReference type="GO" id="GO:0005737">
    <property type="term" value="C:cytoplasm"/>
    <property type="evidence" value="ECO:0007669"/>
    <property type="project" value="TreeGrafter"/>
</dbReference>
<dbReference type="PANTHER" id="PTHR45953">
    <property type="entry name" value="IDURONATE 2-SULFATASE"/>
    <property type="match status" value="1"/>
</dbReference>
<reference evidence="10 11" key="1">
    <citation type="journal article" date="2015" name="Genome Biol. Evol.">
        <title>Comparative Genomics of a Bacterivorous Green Alga Reveals Evolutionary Causalities and Consequences of Phago-Mixotrophic Mode of Nutrition.</title>
        <authorList>
            <person name="Burns J.A."/>
            <person name="Paasch A."/>
            <person name="Narechania A."/>
            <person name="Kim E."/>
        </authorList>
    </citation>
    <scope>NUCLEOTIDE SEQUENCE [LARGE SCALE GENOMIC DNA]</scope>
    <source>
        <strain evidence="10 11">PLY_AMNH</strain>
    </source>
</reference>
<feature type="domain" description="Sulfatase N-terminal" evidence="9">
    <location>
        <begin position="30"/>
        <end position="382"/>
    </location>
</feature>
<protein>
    <recommendedName>
        <fullName evidence="9">Sulfatase N-terminal domain-containing protein</fullName>
    </recommendedName>
</protein>
<dbReference type="CDD" id="cd16030">
    <property type="entry name" value="iduronate-2-sulfatase"/>
    <property type="match status" value="1"/>
</dbReference>
<sequence length="541" mass="61487">MIPESGCTFVLSLMIALSGVGALEYDKRLNVAVFIVDDLRPEITTRYGQKQVITPNIDKLISESMVFERAYCQQATCSPSRNSFLSGRRPHKTKTWNFINHFREVGPDWVSFSQYFKEHNYTTLGVGKTYHGQKPPNEDQPLSWSEDREYFDKGGKTKKCYMDFPGKDTSIVCPDKAKHLSHFTDYANLEVMLENLRYANARDSPFFLVYGIHKPHLPFHMPKEFWDEYPPTEEIDLPEHGHSPRDAPWLAHTYAMDGQREIDVFGQTYKVPHPHSWNKPFPDNITRTLRKGYYASVSFVDFLVGEVLGELDTLGRTNDTLVVLFGDHGWQLGEHGEWAKQTNFELATRVPLVFKVPGRAAGSTDALVELVDVYPTVAALAGLDAPVDLDGEDLSPHWNESASPRRKEAAFSEFPRCPANLTRPIQGNVPCSFTNREEFKAIGYSVRTEDWRYTVWLPWNATTLRGNFDSEPLGLELYSHIGDDGVDFNLFENVNKANDSDYSDLLDTMHELAKNHWDSDGIIPSELPSPQPVKIVDSPNL</sequence>
<evidence type="ECO:0000256" key="1">
    <source>
        <dbReference type="ARBA" id="ARBA00001913"/>
    </source>
</evidence>
<comment type="cofactor">
    <cofactor evidence="1">
        <name>Ca(2+)</name>
        <dbReference type="ChEBI" id="CHEBI:29108"/>
    </cofactor>
</comment>
<keyword evidence="4 8" id="KW-0732">Signal</keyword>
<dbReference type="GO" id="GO:0046872">
    <property type="term" value="F:metal ion binding"/>
    <property type="evidence" value="ECO:0007669"/>
    <property type="project" value="UniProtKB-KW"/>
</dbReference>
<keyword evidence="6" id="KW-0106">Calcium</keyword>
<gene>
    <name evidence="10" type="ORF">CYMTET_41227</name>
</gene>
<keyword evidence="3" id="KW-0479">Metal-binding</keyword>
<dbReference type="Proteomes" id="UP001190700">
    <property type="component" value="Unassembled WGS sequence"/>
</dbReference>
<evidence type="ECO:0000313" key="11">
    <source>
        <dbReference type="Proteomes" id="UP001190700"/>
    </source>
</evidence>
<organism evidence="10 11">
    <name type="scientific">Cymbomonas tetramitiformis</name>
    <dbReference type="NCBI Taxonomy" id="36881"/>
    <lineage>
        <taxon>Eukaryota</taxon>
        <taxon>Viridiplantae</taxon>
        <taxon>Chlorophyta</taxon>
        <taxon>Pyramimonadophyceae</taxon>
        <taxon>Pyramimonadales</taxon>
        <taxon>Pyramimonadaceae</taxon>
        <taxon>Cymbomonas</taxon>
    </lineage>
</organism>
<accession>A0AAE0F2Q5</accession>
<dbReference type="PANTHER" id="PTHR45953:SF1">
    <property type="entry name" value="IDURONATE 2-SULFATASE"/>
    <property type="match status" value="1"/>
</dbReference>
<evidence type="ECO:0000256" key="3">
    <source>
        <dbReference type="ARBA" id="ARBA00022723"/>
    </source>
</evidence>
<keyword evidence="5" id="KW-0378">Hydrolase</keyword>
<proteinExistence type="inferred from homology"/>
<comment type="caution">
    <text evidence="10">The sequence shown here is derived from an EMBL/GenBank/DDBJ whole genome shotgun (WGS) entry which is preliminary data.</text>
</comment>
<comment type="similarity">
    <text evidence="2">Belongs to the sulfatase family.</text>
</comment>
<keyword evidence="11" id="KW-1185">Reference proteome</keyword>
<feature type="chain" id="PRO_5042102907" description="Sulfatase N-terminal domain-containing protein" evidence="8">
    <location>
        <begin position="23"/>
        <end position="541"/>
    </location>
</feature>
<dbReference type="AlphaFoldDB" id="A0AAE0F2Q5"/>
<dbReference type="GO" id="GO:0004423">
    <property type="term" value="F:iduronate-2-sulfatase activity"/>
    <property type="evidence" value="ECO:0007669"/>
    <property type="project" value="InterPro"/>
</dbReference>